<dbReference type="SUPFAM" id="SSF46785">
    <property type="entry name" value="Winged helix' DNA-binding domain"/>
    <property type="match status" value="1"/>
</dbReference>
<reference evidence="5 6" key="1">
    <citation type="journal article" date="2014" name="BMC Genomics">
        <title>Comparison of environmental and isolate Sulfobacillus genomes reveals diverse carbon, sulfur, nitrogen, and hydrogen metabolisms.</title>
        <authorList>
            <person name="Justice N.B."/>
            <person name="Norman A."/>
            <person name="Brown C.T."/>
            <person name="Singh A."/>
            <person name="Thomas B.C."/>
            <person name="Banfield J.F."/>
        </authorList>
    </citation>
    <scope>NUCLEOTIDE SEQUENCE [LARGE SCALE GENOMIC DNA]</scope>
    <source>
        <strain evidence="5">AMDSBA1</strain>
    </source>
</reference>
<organism evidence="5 6">
    <name type="scientific">Sulfobacillus benefaciens</name>
    <dbReference type="NCBI Taxonomy" id="453960"/>
    <lineage>
        <taxon>Bacteria</taxon>
        <taxon>Bacillati</taxon>
        <taxon>Bacillota</taxon>
        <taxon>Clostridia</taxon>
        <taxon>Eubacteriales</taxon>
        <taxon>Clostridiales Family XVII. Incertae Sedis</taxon>
        <taxon>Sulfobacillus</taxon>
    </lineage>
</organism>
<gene>
    <name evidence="5" type="ORF">C7B43_15785</name>
</gene>
<evidence type="ECO:0000256" key="2">
    <source>
        <dbReference type="ARBA" id="ARBA00023125"/>
    </source>
</evidence>
<comment type="caution">
    <text evidence="5">The sequence shown here is derived from an EMBL/GenBank/DDBJ whole genome shotgun (WGS) entry which is preliminary data.</text>
</comment>
<feature type="domain" description="HTH gntR-type" evidence="4">
    <location>
        <begin position="26"/>
        <end position="93"/>
    </location>
</feature>
<dbReference type="InterPro" id="IPR036390">
    <property type="entry name" value="WH_DNA-bd_sf"/>
</dbReference>
<evidence type="ECO:0000256" key="1">
    <source>
        <dbReference type="ARBA" id="ARBA00023015"/>
    </source>
</evidence>
<dbReference type="EMBL" id="PXYT01000047">
    <property type="protein sequence ID" value="PSR25933.1"/>
    <property type="molecule type" value="Genomic_DNA"/>
</dbReference>
<dbReference type="Pfam" id="PF00392">
    <property type="entry name" value="GntR"/>
    <property type="match status" value="1"/>
</dbReference>
<dbReference type="Gene3D" id="1.10.10.10">
    <property type="entry name" value="Winged helix-like DNA-binding domain superfamily/Winged helix DNA-binding domain"/>
    <property type="match status" value="1"/>
</dbReference>
<dbReference type="InterPro" id="IPR011711">
    <property type="entry name" value="GntR_C"/>
</dbReference>
<dbReference type="GO" id="GO:0003700">
    <property type="term" value="F:DNA-binding transcription factor activity"/>
    <property type="evidence" value="ECO:0007669"/>
    <property type="project" value="InterPro"/>
</dbReference>
<dbReference type="PANTHER" id="PTHR43537:SF5">
    <property type="entry name" value="UXU OPERON TRANSCRIPTIONAL REGULATOR"/>
    <property type="match status" value="1"/>
</dbReference>
<evidence type="ECO:0000313" key="6">
    <source>
        <dbReference type="Proteomes" id="UP000242699"/>
    </source>
</evidence>
<dbReference type="Gene3D" id="1.20.120.530">
    <property type="entry name" value="GntR ligand-binding domain-like"/>
    <property type="match status" value="1"/>
</dbReference>
<dbReference type="CDD" id="cd07377">
    <property type="entry name" value="WHTH_GntR"/>
    <property type="match status" value="1"/>
</dbReference>
<dbReference type="Proteomes" id="UP000242699">
    <property type="component" value="Unassembled WGS sequence"/>
</dbReference>
<evidence type="ECO:0000313" key="5">
    <source>
        <dbReference type="EMBL" id="PSR25933.1"/>
    </source>
</evidence>
<proteinExistence type="predicted"/>
<keyword evidence="2" id="KW-0238">DNA-binding</keyword>
<dbReference type="SUPFAM" id="SSF48008">
    <property type="entry name" value="GntR ligand-binding domain-like"/>
    <property type="match status" value="1"/>
</dbReference>
<protein>
    <recommendedName>
        <fullName evidence="4">HTH gntR-type domain-containing protein</fullName>
    </recommendedName>
</protein>
<evidence type="ECO:0000259" key="4">
    <source>
        <dbReference type="PROSITE" id="PS50949"/>
    </source>
</evidence>
<keyword evidence="1" id="KW-0805">Transcription regulation</keyword>
<dbReference type="SMART" id="SM00895">
    <property type="entry name" value="FCD"/>
    <property type="match status" value="1"/>
</dbReference>
<dbReference type="PRINTS" id="PR00035">
    <property type="entry name" value="HTHGNTR"/>
</dbReference>
<dbReference type="InterPro" id="IPR008920">
    <property type="entry name" value="TF_FadR/GntR_C"/>
</dbReference>
<dbReference type="PANTHER" id="PTHR43537">
    <property type="entry name" value="TRANSCRIPTIONAL REGULATOR, GNTR FAMILY"/>
    <property type="match status" value="1"/>
</dbReference>
<dbReference type="Pfam" id="PF07729">
    <property type="entry name" value="FCD"/>
    <property type="match status" value="1"/>
</dbReference>
<dbReference type="SMART" id="SM00345">
    <property type="entry name" value="HTH_GNTR"/>
    <property type="match status" value="1"/>
</dbReference>
<dbReference type="GO" id="GO:0003677">
    <property type="term" value="F:DNA binding"/>
    <property type="evidence" value="ECO:0007669"/>
    <property type="project" value="UniProtKB-KW"/>
</dbReference>
<dbReference type="InterPro" id="IPR000524">
    <property type="entry name" value="Tscrpt_reg_HTH_GntR"/>
</dbReference>
<dbReference type="AlphaFoldDB" id="A0A2T2WUN3"/>
<keyword evidence="3" id="KW-0804">Transcription</keyword>
<accession>A0A2T2WUN3</accession>
<dbReference type="InterPro" id="IPR036388">
    <property type="entry name" value="WH-like_DNA-bd_sf"/>
</dbReference>
<sequence length="236" mass="26914">MTERMLSTMLIGKNPMDDPKKIQRSVPLYQQVYVILQQKILRGEYRPGQVVAESLLAEDLGVSRTPIREALRQLEKDGLVQVGRYEVTISNPSREEFVELYLCRAALEQLVAERSALNRSSSDIDAMAQALEDAETAINEGNHAAVLQANTRFHDYMVDSTRMARLSRLMTSIRGPIILVRQLVLFCGEHFERDILREHHELLNSIRESNASQSKDNMARHMTNDIERGLARFDSC</sequence>
<evidence type="ECO:0000256" key="3">
    <source>
        <dbReference type="ARBA" id="ARBA00023163"/>
    </source>
</evidence>
<dbReference type="PROSITE" id="PS50949">
    <property type="entry name" value="HTH_GNTR"/>
    <property type="match status" value="1"/>
</dbReference>
<name>A0A2T2WUN3_9FIRM</name>